<gene>
    <name evidence="1" type="ORF">VV01_01210</name>
</gene>
<name>A0A0L6CEZ9_9MICO</name>
<dbReference type="AlphaFoldDB" id="A0A0L6CEZ9"/>
<protein>
    <submittedName>
        <fullName evidence="1">Uncharacterized protein</fullName>
    </submittedName>
</protein>
<accession>A0A0L6CEZ9</accession>
<dbReference type="EMBL" id="LAIR01000002">
    <property type="protein sequence ID" value="KNX36078.1"/>
    <property type="molecule type" value="Genomic_DNA"/>
</dbReference>
<evidence type="ECO:0000313" key="2">
    <source>
        <dbReference type="Proteomes" id="UP000037397"/>
    </source>
</evidence>
<dbReference type="STRING" id="1631356.VV01_01210"/>
<comment type="caution">
    <text evidence="1">The sequence shown here is derived from an EMBL/GenBank/DDBJ whole genome shotgun (WGS) entry which is preliminary data.</text>
</comment>
<dbReference type="RefSeq" id="WP_050668287.1">
    <property type="nucleotide sequence ID" value="NZ_LAIR01000002.1"/>
</dbReference>
<organism evidence="1 2">
    <name type="scientific">Luteipulveratus halotolerans</name>
    <dbReference type="NCBI Taxonomy" id="1631356"/>
    <lineage>
        <taxon>Bacteria</taxon>
        <taxon>Bacillati</taxon>
        <taxon>Actinomycetota</taxon>
        <taxon>Actinomycetes</taxon>
        <taxon>Micrococcales</taxon>
        <taxon>Dermacoccaceae</taxon>
        <taxon>Luteipulveratus</taxon>
    </lineage>
</organism>
<dbReference type="Proteomes" id="UP000037397">
    <property type="component" value="Unassembled WGS sequence"/>
</dbReference>
<evidence type="ECO:0000313" key="1">
    <source>
        <dbReference type="EMBL" id="KNX36078.1"/>
    </source>
</evidence>
<proteinExistence type="predicted"/>
<keyword evidence="2" id="KW-1185">Reference proteome</keyword>
<reference evidence="2" key="1">
    <citation type="submission" date="2015-03" db="EMBL/GenBank/DDBJ databases">
        <title>Luteipulveratus halotolerans sp. nov., a novel actinobacterium (Dermacoccaceae) from Sarawak, Malaysia.</title>
        <authorList>
            <person name="Juboi H."/>
            <person name="Basik A."/>
            <person name="Shamsul S.S."/>
            <person name="Arnold P."/>
            <person name="Schmitt E.K."/>
            <person name="Sanglier J.-J."/>
            <person name="Yeo T."/>
        </authorList>
    </citation>
    <scope>NUCLEOTIDE SEQUENCE [LARGE SCALE GENOMIC DNA]</scope>
    <source>
        <strain evidence="2">C296001</strain>
    </source>
</reference>
<sequence length="135" mass="14801">MKSPDIPGRFNLLGVAGGLDEWSPDWDVTRLFEAADAVLDAVGVVGEWSDDLPTPSWLRPGAKAFLYGVDAPRWCTVTDRYVTEDQLGEVPVASITDDRESGVEVVHALYLWGGDPARRRLPGATAEYRRDGTLL</sequence>